<keyword evidence="3" id="KW-1185">Reference proteome</keyword>
<sequence length="245" mass="26172">MFRIGVSKQIFVILVVISCVHSSPTVPPSGQPNGRLEVTDDAELAYKNAGERSGLLQQILTLWIEALGSVTIDGLAIAFVKEIRFGRGTNLVTYSVTGQLSGQQTTSTNWKQLLNTVHKAIETSQITGLKLPTDSSPIATGFFLSHLTVTDVLNVTYKDTAERDGLLQKISSSWANTLGFANSGDLKVAFVKEEPSGHDSHVATYLVTYSVYSQGGITGALRPFFGSDHNSKGAPRGGLSGSRLG</sequence>
<feature type="chain" id="PRO_5010708728" description="SEA domain-containing protein" evidence="1">
    <location>
        <begin position="23"/>
        <end position="245"/>
    </location>
</feature>
<name>A0A1W0WE87_HYPEX</name>
<dbReference type="PROSITE" id="PS51257">
    <property type="entry name" value="PROKAR_LIPOPROTEIN"/>
    <property type="match status" value="1"/>
</dbReference>
<comment type="caution">
    <text evidence="2">The sequence shown here is derived from an EMBL/GenBank/DDBJ whole genome shotgun (WGS) entry which is preliminary data.</text>
</comment>
<proteinExistence type="predicted"/>
<dbReference type="AlphaFoldDB" id="A0A1W0WE87"/>
<accession>A0A1W0WE87</accession>
<organism evidence="2 3">
    <name type="scientific">Hypsibius exemplaris</name>
    <name type="common">Freshwater tardigrade</name>
    <dbReference type="NCBI Taxonomy" id="2072580"/>
    <lineage>
        <taxon>Eukaryota</taxon>
        <taxon>Metazoa</taxon>
        <taxon>Ecdysozoa</taxon>
        <taxon>Tardigrada</taxon>
        <taxon>Eutardigrada</taxon>
        <taxon>Parachela</taxon>
        <taxon>Hypsibioidea</taxon>
        <taxon>Hypsibiidae</taxon>
        <taxon>Hypsibius</taxon>
    </lineage>
</organism>
<gene>
    <name evidence="2" type="ORF">BV898_12270</name>
</gene>
<keyword evidence="1" id="KW-0732">Signal</keyword>
<dbReference type="EMBL" id="MTYJ01000122">
    <property type="protein sequence ID" value="OQV13524.1"/>
    <property type="molecule type" value="Genomic_DNA"/>
</dbReference>
<evidence type="ECO:0000313" key="2">
    <source>
        <dbReference type="EMBL" id="OQV13524.1"/>
    </source>
</evidence>
<dbReference type="Proteomes" id="UP000192578">
    <property type="component" value="Unassembled WGS sequence"/>
</dbReference>
<evidence type="ECO:0000313" key="3">
    <source>
        <dbReference type="Proteomes" id="UP000192578"/>
    </source>
</evidence>
<feature type="signal peptide" evidence="1">
    <location>
        <begin position="1"/>
        <end position="22"/>
    </location>
</feature>
<dbReference type="OrthoDB" id="10690215at2759"/>
<evidence type="ECO:0008006" key="4">
    <source>
        <dbReference type="Google" id="ProtNLM"/>
    </source>
</evidence>
<evidence type="ECO:0000256" key="1">
    <source>
        <dbReference type="SAM" id="SignalP"/>
    </source>
</evidence>
<protein>
    <recommendedName>
        <fullName evidence="4">SEA domain-containing protein</fullName>
    </recommendedName>
</protein>
<reference evidence="3" key="1">
    <citation type="submission" date="2017-01" db="EMBL/GenBank/DDBJ databases">
        <title>Comparative genomics of anhydrobiosis in the tardigrade Hypsibius dujardini.</title>
        <authorList>
            <person name="Yoshida Y."/>
            <person name="Koutsovoulos G."/>
            <person name="Laetsch D."/>
            <person name="Stevens L."/>
            <person name="Kumar S."/>
            <person name="Horikawa D."/>
            <person name="Ishino K."/>
            <person name="Komine S."/>
            <person name="Tomita M."/>
            <person name="Blaxter M."/>
            <person name="Arakawa K."/>
        </authorList>
    </citation>
    <scope>NUCLEOTIDE SEQUENCE [LARGE SCALE GENOMIC DNA]</scope>
    <source>
        <strain evidence="3">Z151</strain>
    </source>
</reference>